<feature type="region of interest" description="Disordered" evidence="1">
    <location>
        <begin position="1"/>
        <end position="48"/>
    </location>
</feature>
<protein>
    <submittedName>
        <fullName evidence="2">Uncharacterized protein</fullName>
    </submittedName>
</protein>
<keyword evidence="3" id="KW-1185">Reference proteome</keyword>
<gene>
    <name evidence="2" type="ORF">SPI_03496</name>
</gene>
<feature type="compositionally biased region" description="Acidic residues" evidence="1">
    <location>
        <begin position="8"/>
        <end position="28"/>
    </location>
</feature>
<evidence type="ECO:0000256" key="1">
    <source>
        <dbReference type="SAM" id="MobiDB-lite"/>
    </source>
</evidence>
<dbReference type="Proteomes" id="UP000076874">
    <property type="component" value="Unassembled WGS sequence"/>
</dbReference>
<evidence type="ECO:0000313" key="2">
    <source>
        <dbReference type="EMBL" id="OAA63333.1"/>
    </source>
</evidence>
<name>A0A167W4L3_9HYPO</name>
<comment type="caution">
    <text evidence="2">The sequence shown here is derived from an EMBL/GenBank/DDBJ whole genome shotgun (WGS) entry which is preliminary data.</text>
</comment>
<evidence type="ECO:0000313" key="3">
    <source>
        <dbReference type="Proteomes" id="UP000076874"/>
    </source>
</evidence>
<organism evidence="2 3">
    <name type="scientific">Niveomyces insectorum RCEF 264</name>
    <dbReference type="NCBI Taxonomy" id="1081102"/>
    <lineage>
        <taxon>Eukaryota</taxon>
        <taxon>Fungi</taxon>
        <taxon>Dikarya</taxon>
        <taxon>Ascomycota</taxon>
        <taxon>Pezizomycotina</taxon>
        <taxon>Sordariomycetes</taxon>
        <taxon>Hypocreomycetidae</taxon>
        <taxon>Hypocreales</taxon>
        <taxon>Cordycipitaceae</taxon>
        <taxon>Niveomyces</taxon>
    </lineage>
</organism>
<feature type="compositionally biased region" description="Basic and acidic residues" evidence="1">
    <location>
        <begin position="33"/>
        <end position="45"/>
    </location>
</feature>
<dbReference type="AlphaFoldDB" id="A0A167W4L3"/>
<sequence>MTDNNNNNEDDDDNTEATAEDNADDGECTPESPRSDQSDIDRSNEEDGPMYYCCQCKAQKEETKVKEDDGCSECGHKQCESCEKVD</sequence>
<proteinExistence type="predicted"/>
<dbReference type="EMBL" id="AZHD01000005">
    <property type="protein sequence ID" value="OAA63333.1"/>
    <property type="molecule type" value="Genomic_DNA"/>
</dbReference>
<reference evidence="2 3" key="1">
    <citation type="journal article" date="2016" name="Genome Biol. Evol.">
        <title>Divergent and convergent evolution of fungal pathogenicity.</title>
        <authorList>
            <person name="Shang Y."/>
            <person name="Xiao G."/>
            <person name="Zheng P."/>
            <person name="Cen K."/>
            <person name="Zhan S."/>
            <person name="Wang C."/>
        </authorList>
    </citation>
    <scope>NUCLEOTIDE SEQUENCE [LARGE SCALE GENOMIC DNA]</scope>
    <source>
        <strain evidence="2 3">RCEF 264</strain>
    </source>
</reference>
<accession>A0A167W4L3</accession>